<feature type="region of interest" description="Disordered" evidence="1">
    <location>
        <begin position="92"/>
        <end position="176"/>
    </location>
</feature>
<organism evidence="2">
    <name type="scientific">bioreactor metagenome</name>
    <dbReference type="NCBI Taxonomy" id="1076179"/>
    <lineage>
        <taxon>unclassified sequences</taxon>
        <taxon>metagenomes</taxon>
        <taxon>ecological metagenomes</taxon>
    </lineage>
</organism>
<evidence type="ECO:0000313" key="2">
    <source>
        <dbReference type="EMBL" id="MPN30707.1"/>
    </source>
</evidence>
<gene>
    <name evidence="2" type="ORF">SDC9_178178</name>
</gene>
<proteinExistence type="predicted"/>
<feature type="region of interest" description="Disordered" evidence="1">
    <location>
        <begin position="1"/>
        <end position="21"/>
    </location>
</feature>
<reference evidence="2" key="1">
    <citation type="submission" date="2019-08" db="EMBL/GenBank/DDBJ databases">
        <authorList>
            <person name="Kucharzyk K."/>
            <person name="Murdoch R.W."/>
            <person name="Higgins S."/>
            <person name="Loffler F."/>
        </authorList>
    </citation>
    <scope>NUCLEOTIDE SEQUENCE</scope>
</reference>
<evidence type="ECO:0000256" key="1">
    <source>
        <dbReference type="SAM" id="MobiDB-lite"/>
    </source>
</evidence>
<accession>A0A645GVD9</accession>
<feature type="compositionally biased region" description="Pro residues" evidence="1">
    <location>
        <begin position="154"/>
        <end position="163"/>
    </location>
</feature>
<sequence>MTSPATGATRRPSAGITHIPCPRAPLAKTLSGIDSTGIVRPDTGARIGVVRASDVVRETDVVRESGAGADAGTVCESGADADAGCVEVAAGRAGSSIGPGPGDPKRSVRAQALTRDPTTAATKSGKFPVPRVIGMVNSDGTAKAEEATPLAPATAPPRPPQPRPITKGLLSGRLTP</sequence>
<comment type="caution">
    <text evidence="2">The sequence shown here is derived from an EMBL/GenBank/DDBJ whole genome shotgun (WGS) entry which is preliminary data.</text>
</comment>
<dbReference type="EMBL" id="VSSQ01081927">
    <property type="protein sequence ID" value="MPN30707.1"/>
    <property type="molecule type" value="Genomic_DNA"/>
</dbReference>
<protein>
    <submittedName>
        <fullName evidence="2">Uncharacterized protein</fullName>
    </submittedName>
</protein>
<name>A0A645GVD9_9ZZZZ</name>
<dbReference type="AlphaFoldDB" id="A0A645GVD9"/>